<evidence type="ECO:0000313" key="5">
    <source>
        <dbReference type="Proteomes" id="UP000182258"/>
    </source>
</evidence>
<feature type="domain" description="Hemerythrin-like" evidence="1">
    <location>
        <begin position="15"/>
        <end position="131"/>
    </location>
</feature>
<dbReference type="EMBL" id="LAPV01000192">
    <property type="protein sequence ID" value="KKC31329.1"/>
    <property type="molecule type" value="Genomic_DNA"/>
</dbReference>
<evidence type="ECO:0000313" key="2">
    <source>
        <dbReference type="EMBL" id="KKC31329.1"/>
    </source>
</evidence>
<evidence type="ECO:0000313" key="4">
    <source>
        <dbReference type="Proteomes" id="UP000033519"/>
    </source>
</evidence>
<dbReference type="OrthoDB" id="8282715at2"/>
<reference evidence="2 4" key="1">
    <citation type="submission" date="2015-03" db="EMBL/GenBank/DDBJ databases">
        <authorList>
            <person name="Lepp D."/>
            <person name="Hassan Y.I."/>
            <person name="Li X.-Z."/>
            <person name="Zhou T."/>
        </authorList>
    </citation>
    <scope>NUCLEOTIDE SEQUENCE [LARGE SCALE GENOMIC DNA]</scope>
    <source>
        <strain evidence="2 4">Cr7-05</strain>
    </source>
</reference>
<accession>A0A0F5PU35</accession>
<dbReference type="Proteomes" id="UP000033519">
    <property type="component" value="Unassembled WGS sequence"/>
</dbReference>
<dbReference type="PATRIC" id="fig|728005.3.peg.2410"/>
<keyword evidence="4" id="KW-1185">Reference proteome</keyword>
<proteinExistence type="predicted"/>
<dbReference type="Gene3D" id="1.20.120.520">
    <property type="entry name" value="nmb1532 protein domain like"/>
    <property type="match status" value="1"/>
</dbReference>
<dbReference type="Pfam" id="PF01814">
    <property type="entry name" value="Hemerythrin"/>
    <property type="match status" value="1"/>
</dbReference>
<dbReference type="Proteomes" id="UP000182258">
    <property type="component" value="Unassembled WGS sequence"/>
</dbReference>
<name>A0A0F5PU35_9HYPH</name>
<gene>
    <name evidence="3" type="ORF">SAMN04488059_1149</name>
    <name evidence="2" type="ORF">WH91_20345</name>
</gene>
<reference evidence="3 5" key="2">
    <citation type="submission" date="2016-10" db="EMBL/GenBank/DDBJ databases">
        <authorList>
            <person name="de Groot N.N."/>
        </authorList>
    </citation>
    <scope>NUCLEOTIDE SEQUENCE [LARGE SCALE GENOMIC DNA]</scope>
    <source>
        <strain evidence="3 5">CGMCC 1.10210</strain>
    </source>
</reference>
<dbReference type="STRING" id="728005.SAMN04488059_1149"/>
<dbReference type="AlphaFoldDB" id="A0A0F5PU35"/>
<dbReference type="InterPro" id="IPR012312">
    <property type="entry name" value="Hemerythrin-like"/>
</dbReference>
<sequence length="148" mass="16434">MLPSFRIEALELSYQGLLDLCDLLEVIADGLPHADGRLCIGTADALEPLVAATHVLEEEVLFPMLAASNRSELKHTMARLRREHLSDSYTAEEVSEALHSLVAGRPALSPDAIGYLLRSFFEGMRRHVRGELELIRLFPPESDGRTVQ</sequence>
<evidence type="ECO:0000259" key="1">
    <source>
        <dbReference type="Pfam" id="PF01814"/>
    </source>
</evidence>
<evidence type="ECO:0000313" key="3">
    <source>
        <dbReference type="EMBL" id="SFC89900.1"/>
    </source>
</evidence>
<organism evidence="3 5">
    <name type="scientific">Devosia psychrophila</name>
    <dbReference type="NCBI Taxonomy" id="728005"/>
    <lineage>
        <taxon>Bacteria</taxon>
        <taxon>Pseudomonadati</taxon>
        <taxon>Pseudomonadota</taxon>
        <taxon>Alphaproteobacteria</taxon>
        <taxon>Hyphomicrobiales</taxon>
        <taxon>Devosiaceae</taxon>
        <taxon>Devosia</taxon>
    </lineage>
</organism>
<protein>
    <submittedName>
        <fullName evidence="3">Hemerythrin HHE cation binding domain-containing protein</fullName>
    </submittedName>
</protein>
<dbReference type="RefSeq" id="WP_046172821.1">
    <property type="nucleotide sequence ID" value="NZ_FOMB01000014.1"/>
</dbReference>
<dbReference type="EMBL" id="FOMB01000014">
    <property type="protein sequence ID" value="SFC89900.1"/>
    <property type="molecule type" value="Genomic_DNA"/>
</dbReference>